<dbReference type="GO" id="GO:0032549">
    <property type="term" value="F:ribonucleoside binding"/>
    <property type="evidence" value="ECO:0007669"/>
    <property type="project" value="InterPro"/>
</dbReference>
<gene>
    <name evidence="17" type="primary">POLR1B</name>
    <name evidence="17" type="ORF">SNEC2469_LOCUS1246</name>
</gene>
<keyword evidence="8" id="KW-0862">Zinc</keyword>
<evidence type="ECO:0000256" key="2">
    <source>
        <dbReference type="ARBA" id="ARBA00006835"/>
    </source>
</evidence>
<dbReference type="Pfam" id="PF04565">
    <property type="entry name" value="RNA_pol_Rpb2_3"/>
    <property type="match status" value="1"/>
</dbReference>
<dbReference type="Gene3D" id="3.90.1800.10">
    <property type="entry name" value="RNA polymerase alpha subunit dimerisation domain"/>
    <property type="match status" value="1"/>
</dbReference>
<dbReference type="GO" id="GO:0006351">
    <property type="term" value="P:DNA-templated transcription"/>
    <property type="evidence" value="ECO:0007669"/>
    <property type="project" value="InterPro"/>
</dbReference>
<comment type="caution">
    <text evidence="17">The sequence shown here is derived from an EMBL/GenBank/DDBJ whole genome shotgun (WGS) entry which is preliminary data.</text>
</comment>
<evidence type="ECO:0000259" key="12">
    <source>
        <dbReference type="Pfam" id="PF00562"/>
    </source>
</evidence>
<dbReference type="GO" id="GO:0008270">
    <property type="term" value="F:zinc ion binding"/>
    <property type="evidence" value="ECO:0007669"/>
    <property type="project" value="UniProtKB-KW"/>
</dbReference>
<feature type="non-terminal residue" evidence="17">
    <location>
        <position position="1"/>
    </location>
</feature>
<dbReference type="EMBL" id="CAJNJA010005575">
    <property type="protein sequence ID" value="CAE7193248.1"/>
    <property type="molecule type" value="Genomic_DNA"/>
</dbReference>
<evidence type="ECO:0000256" key="3">
    <source>
        <dbReference type="ARBA" id="ARBA00022478"/>
    </source>
</evidence>
<evidence type="ECO:0000256" key="1">
    <source>
        <dbReference type="ARBA" id="ARBA00004123"/>
    </source>
</evidence>
<dbReference type="Pfam" id="PF04560">
    <property type="entry name" value="RNA_pol_Rpb2_7"/>
    <property type="match status" value="1"/>
</dbReference>
<evidence type="ECO:0000256" key="11">
    <source>
        <dbReference type="RuleBase" id="RU363031"/>
    </source>
</evidence>
<organism evidence="17 18">
    <name type="scientific">Symbiodinium necroappetens</name>
    <dbReference type="NCBI Taxonomy" id="1628268"/>
    <lineage>
        <taxon>Eukaryota</taxon>
        <taxon>Sar</taxon>
        <taxon>Alveolata</taxon>
        <taxon>Dinophyceae</taxon>
        <taxon>Suessiales</taxon>
        <taxon>Symbiodiniaceae</taxon>
        <taxon>Symbiodinium</taxon>
    </lineage>
</organism>
<comment type="similarity">
    <text evidence="2 11">Belongs to the RNA polymerase beta chain family.</text>
</comment>
<dbReference type="InterPro" id="IPR007641">
    <property type="entry name" value="RNA_pol_Rpb2_7"/>
</dbReference>
<evidence type="ECO:0000256" key="4">
    <source>
        <dbReference type="ARBA" id="ARBA00022679"/>
    </source>
</evidence>
<comment type="subcellular location">
    <subcellularLocation>
        <location evidence="1">Nucleus</location>
    </subcellularLocation>
</comment>
<dbReference type="InterPro" id="IPR014724">
    <property type="entry name" value="RNA_pol_RPB2_OB-fold"/>
</dbReference>
<dbReference type="OrthoDB" id="10248617at2759"/>
<dbReference type="PANTHER" id="PTHR20856">
    <property type="entry name" value="DNA-DIRECTED RNA POLYMERASE I SUBUNIT 2"/>
    <property type="match status" value="1"/>
</dbReference>
<feature type="domain" description="DNA-directed RNA polymerase I subunit RPA2" evidence="16">
    <location>
        <begin position="817"/>
        <end position="874"/>
    </location>
</feature>
<dbReference type="GO" id="GO:0005634">
    <property type="term" value="C:nucleus"/>
    <property type="evidence" value="ECO:0007669"/>
    <property type="project" value="UniProtKB-SubCell"/>
</dbReference>
<keyword evidence="6" id="KW-0479">Metal-binding</keyword>
<accession>A0A812J5E7</accession>
<sequence>SFPPAVEPQNQLELTLVRSSVNPQISAGSDMRLEGTVWNAARDPELQNIFQSANVWMLEIYEPGAGYLFYETRKQAGILPGFALQAITGAEVLPWLPLSSTLPLPIMISFRLGTSFTAPSGVLAALELLAPSGFSFSEACTFSRISPLHLEVDGFTWLPEGSLSACAGLYESPENQSTAEASVQDRQVALLSLFPGTTLQRRLLYALYVEVFIPSSFPLQNSWRLRVFRNDSGTVESAHHGRGMLSHAVQNHVASFNSFLDHGLDRMVEGLPSTEVEPVEDDGTGESLIVYLSELLISKPVNRAHPGFLAEGDVDLDLTMRKWLPSDCRMAHSTYSGALTATFECRMGKKSPWSATIELGEIPVMVRSKKCNLHGLSQAKLVEAREDCTESGGYFLLRGLERVVRLLVMPRSNYPMAITRPSYKNRGKLYTAHAVLMRCCRADGTTQTNTLHYCVDGSCNLRFSHGREEWLIPLSVVAHSLYQVSDRLLVEMFAGGGVPDSNVGDEPGPNHDLWETVLVMLQQQNAKLRIGGMSDARQYLGRTFRVVFGSEVPRRYTDEEIGEWMVKKFFLVHTEDGWLKLNTLCVMFQKLMGLVRGEVDPDNQDTMSSHEVLHPGQLYGMVLKEALEVMLQRFRAQVRKLSRKENKNPKPISEFYNNEKLFIKTMMQCCEVQKRMENFLSTGNVNSRSGLDLMQVSGYTVVADKLNQARYSSHFAAIHRGQYFAEMKTTTVRKLLPETWGFLCPVHTPDGSPCGLLNHLANSCKPVVEPCEEGAAEAVALALAAMGAEVWGDSGTYRAPAETRGRHAWILVDGRPIGVIERTRLHHAEQQLRKHKISGKHGVPKNMEIVCMSRRWGKLFVGLFIFLGPGRLVRPVRCLRTGQTEWIGPLEQLFLSVSVLRGEKDAAHLLLDQPPTEEDMKRDVPEQLPLRFTHEELKPTELFSTLAALTPFSNHNQSPRNMYQCQMLKQTMATPYHNHDFRPDNKVFRVWCPQSPLVRTEMYDRVDCDEHPIGTNAVVAVITYTGYDMEDAMIINKQSYERGFGHGVVYKTKILDACDKLASKDQQELNHFTNVMSKGSQVQRFSPNLGLARHLEDDGFPPVGTYLQAGDHLYCTVNYKGDPHIEKYKDDEPAYVEQVVKLDGCHVIGSQPCKRAILKLRYTRNPVVGDKFSSRHGQKGVMSVLWPGEDMPFTEGGLTPDILFNPHGFPSRMTIGMLIESIAGKTAALEARKTADATTFREYSGAYGVDGNDGDPFHHEQEPSHGFGIKAADYFGQTLKTHGYKRLGTERMYSGIHGTEIEADIFIGVVYYQRLRHLVLDKAQVRARGTNDRITNQPVKGRKRKGGIRFGEMERDSLLAHGTAFLLHDRLMRSSDYDVAYVCPRCGSVLSPQAHTGKPGEWTTGEAGDPWQCASCSRKHQRIVKCHAMPVPWVFRYLACELAAMNVRMDVKVTDRGAKRLEEQGCDSLPALASFRQAEQLLSASYHPGTVDTGEDLRSGASENRVMFSLQAAATVPVGGALRITAPYRFTFAVDCLFSISPSATILAELQGAQTAQIYEDLPRLQSCIGLQNTARLLLAERMDAAIRYSFRLAVANPALPHPSDWPFPQDIWRFETLDAQGGVLDVAQVKAFFLWTFTRSILVPFVLGAAEQGVVSVELAPSLTLPPLGSVLITAPPGFQLLAEPCVGFFPDTFGSAEGFSPVPAGTTCMRGPGGPNVVKLQLDDFSYLAAGVFLRFKLGVVNPSQYMSAAEDWFIASVEQTDLGDSYLEQNPAVAGFSVHLRLASFELLPSSANAARAATVRIEFSLPEDLGVFQVVSSTEESFIVVDMPPFFIAPTEGAGNHTVEPVVADFEAANILLMKPCASFTRISPDADFFPTQADACIALPGANSFRLLLTGNLDVGPSYIFEVGVYNPALTAVRQHQISQANFWQLRLVRRSAGRDSTAAGRAATGYQLLPVLQDCIITAATSPIPVGFDTTVEVAFRPVSTLSAASGDRIEVRPPASLQPALPCTISVDGAPVSVSCFIENSSLVLRFEGSAVVLGDSQVLAGMSVNSGGIPLTATDEQNRWAVATQNAENKTWDEAPDVPGFTIFPRLEDARVNPKDVSSMSFANHAEFAFASPVAIPSGASARVVAPGGFTLFAATFAAEFSAEAVAIAEAEVMVWILAAISPSQQLSFRLTVGNPAVSPPQNQWTLEVQSPLNDTLALDRDIPGFVVQSSFNSSFIEADVNEPLAENYVHITLAVTQPLFADSFGQSQQCTSSDKLCVYATWLEVVAPEGFVFAATCGFWVLQRVGSAHRGLPPGSLCLADADQSNIARVRLSLTLEAFTLYEFTLQVRNALSVPLHNVWELRAVQDGIVRERDANVEGFALRQLRTVRVTPVTTLAGAVDNAVTALLRSERPIPPRATVTMAAPLGFIFDASEVSSSFQQEKAPLVMNDVTSEDGTEPSGATIRFYVSPQDYVQPNTYFFVSARIRNPSATPSSNYWYFYIQSQFMEHIDLRKFLPGFVMSYQMPYFQVYPNSIPWNLGTANDISLLFVTSSVIFMERSNALPGTTVLGGELPEIQAASWQLLLVAPSGFSFPTRGPFSESCSGFQRWGGKESYDQLPNTQGTLRCTVRNARTVVLDVPATYVNETRYSFRLNVTVADQQEDVALQQPWTLTVLESGQILHTGESPSPLLGVFYEARWFWAPGSLGGQST</sequence>
<dbReference type="Pfam" id="PF06883">
    <property type="entry name" value="RNA_pol_Rpa2_4"/>
    <property type="match status" value="1"/>
</dbReference>
<proteinExistence type="inferred from homology"/>
<feature type="domain" description="RNA polymerase beta subunit protrusion" evidence="14">
    <location>
        <begin position="248"/>
        <end position="645"/>
    </location>
</feature>
<dbReference type="InterPro" id="IPR007644">
    <property type="entry name" value="RNA_pol_bsu_protrusion"/>
</dbReference>
<keyword evidence="4 11" id="KW-0808">Transferase</keyword>
<dbReference type="Pfam" id="PF04563">
    <property type="entry name" value="RNA_pol_Rpb2_1"/>
    <property type="match status" value="1"/>
</dbReference>
<dbReference type="Gene3D" id="3.90.1070.20">
    <property type="match status" value="1"/>
</dbReference>
<keyword evidence="7" id="KW-0863">Zinc-finger</keyword>
<comment type="function">
    <text evidence="11">DNA-dependent RNA polymerase catalyzes the transcription of DNA into RNA using the four ribonucleoside triphosphates as substrates.</text>
</comment>
<dbReference type="GO" id="GO:0000428">
    <property type="term" value="C:DNA-directed RNA polymerase complex"/>
    <property type="evidence" value="ECO:0007669"/>
    <property type="project" value="UniProtKB-KW"/>
</dbReference>
<evidence type="ECO:0000259" key="13">
    <source>
        <dbReference type="Pfam" id="PF04560"/>
    </source>
</evidence>
<protein>
    <recommendedName>
        <fullName evidence="11">DNA-directed RNA polymerase subunit beta</fullName>
        <ecNumber evidence="11">2.7.7.6</ecNumber>
    </recommendedName>
</protein>
<evidence type="ECO:0000313" key="17">
    <source>
        <dbReference type="EMBL" id="CAE7193248.1"/>
    </source>
</evidence>
<dbReference type="Gene3D" id="3.90.1110.10">
    <property type="entry name" value="RNA polymerase Rpb2, domain 2"/>
    <property type="match status" value="1"/>
</dbReference>
<name>A0A812J5E7_9DINO</name>
<dbReference type="InterPro" id="IPR015712">
    <property type="entry name" value="DNA-dir_RNA_pol_su2"/>
</dbReference>
<evidence type="ECO:0000259" key="16">
    <source>
        <dbReference type="Pfam" id="PF06883"/>
    </source>
</evidence>
<keyword evidence="18" id="KW-1185">Reference proteome</keyword>
<dbReference type="Gene3D" id="2.40.50.150">
    <property type="match status" value="1"/>
</dbReference>
<evidence type="ECO:0000256" key="6">
    <source>
        <dbReference type="ARBA" id="ARBA00022723"/>
    </source>
</evidence>
<dbReference type="GO" id="GO:0003677">
    <property type="term" value="F:DNA binding"/>
    <property type="evidence" value="ECO:0007669"/>
    <property type="project" value="InterPro"/>
</dbReference>
<dbReference type="CDD" id="cd00653">
    <property type="entry name" value="RNA_pol_B_RPB2"/>
    <property type="match status" value="1"/>
</dbReference>
<keyword evidence="3 11" id="KW-0240">DNA-directed RNA polymerase</keyword>
<dbReference type="PROSITE" id="PS01166">
    <property type="entry name" value="RNA_POL_BETA"/>
    <property type="match status" value="1"/>
</dbReference>
<dbReference type="InterPro" id="IPR009674">
    <property type="entry name" value="Rpa2_dom_4"/>
</dbReference>
<feature type="domain" description="RNA polymerase Rpb2" evidence="13">
    <location>
        <begin position="1346"/>
        <end position="1452"/>
    </location>
</feature>
<dbReference type="FunFam" id="3.90.1800.10:FF:000004">
    <property type="entry name" value="DNA-directed RNA polymerase subunit beta"/>
    <property type="match status" value="1"/>
</dbReference>
<dbReference type="SUPFAM" id="SSF64484">
    <property type="entry name" value="beta and beta-prime subunits of DNA dependent RNA-polymerase"/>
    <property type="match status" value="1"/>
</dbReference>
<evidence type="ECO:0000256" key="7">
    <source>
        <dbReference type="ARBA" id="ARBA00022771"/>
    </source>
</evidence>
<dbReference type="Proteomes" id="UP000601435">
    <property type="component" value="Unassembled WGS sequence"/>
</dbReference>
<evidence type="ECO:0000256" key="10">
    <source>
        <dbReference type="ARBA" id="ARBA00023242"/>
    </source>
</evidence>
<comment type="catalytic activity">
    <reaction evidence="11">
        <text>RNA(n) + a ribonucleoside 5'-triphosphate = RNA(n+1) + diphosphate</text>
        <dbReference type="Rhea" id="RHEA:21248"/>
        <dbReference type="Rhea" id="RHEA-COMP:14527"/>
        <dbReference type="Rhea" id="RHEA-COMP:17342"/>
        <dbReference type="ChEBI" id="CHEBI:33019"/>
        <dbReference type="ChEBI" id="CHEBI:61557"/>
        <dbReference type="ChEBI" id="CHEBI:140395"/>
        <dbReference type="EC" id="2.7.7.6"/>
    </reaction>
</comment>
<dbReference type="Gene3D" id="3.90.1100.10">
    <property type="match status" value="2"/>
</dbReference>
<dbReference type="EC" id="2.7.7.6" evidence="11"/>
<dbReference type="InterPro" id="IPR037033">
    <property type="entry name" value="DNA-dir_RNAP_su2_hyb_sf"/>
</dbReference>
<evidence type="ECO:0000259" key="15">
    <source>
        <dbReference type="Pfam" id="PF04565"/>
    </source>
</evidence>
<reference evidence="17" key="1">
    <citation type="submission" date="2021-02" db="EMBL/GenBank/DDBJ databases">
        <authorList>
            <person name="Dougan E. K."/>
            <person name="Rhodes N."/>
            <person name="Thang M."/>
            <person name="Chan C."/>
        </authorList>
    </citation>
    <scope>NUCLEOTIDE SEQUENCE</scope>
</reference>
<evidence type="ECO:0000256" key="9">
    <source>
        <dbReference type="ARBA" id="ARBA00023163"/>
    </source>
</evidence>
<evidence type="ECO:0000313" key="18">
    <source>
        <dbReference type="Proteomes" id="UP000601435"/>
    </source>
</evidence>
<dbReference type="InterPro" id="IPR007121">
    <property type="entry name" value="RNA_pol_bsu_CS"/>
</dbReference>
<evidence type="ECO:0000256" key="8">
    <source>
        <dbReference type="ARBA" id="ARBA00022833"/>
    </source>
</evidence>
<dbReference type="GO" id="GO:0003899">
    <property type="term" value="F:DNA-directed RNA polymerase activity"/>
    <property type="evidence" value="ECO:0007669"/>
    <property type="project" value="UniProtKB-EC"/>
</dbReference>
<evidence type="ECO:0000259" key="14">
    <source>
        <dbReference type="Pfam" id="PF04563"/>
    </source>
</evidence>
<keyword evidence="5 11" id="KW-0548">Nucleotidyltransferase</keyword>
<dbReference type="Pfam" id="PF00562">
    <property type="entry name" value="RNA_pol_Rpb2_6"/>
    <property type="match status" value="1"/>
</dbReference>
<dbReference type="Gene3D" id="2.40.270.10">
    <property type="entry name" value="DNA-directed RNA polymerase, subunit 2, domain 6"/>
    <property type="match status" value="1"/>
</dbReference>
<evidence type="ECO:0000256" key="5">
    <source>
        <dbReference type="ARBA" id="ARBA00022695"/>
    </source>
</evidence>
<dbReference type="InterPro" id="IPR007645">
    <property type="entry name" value="RNA_pol_Rpb2_3"/>
</dbReference>
<feature type="domain" description="RNA polymerase Rpb2" evidence="15">
    <location>
        <begin position="701"/>
        <end position="765"/>
    </location>
</feature>
<dbReference type="InterPro" id="IPR007120">
    <property type="entry name" value="DNA-dir_RNAP_su2_dom"/>
</dbReference>
<dbReference type="InterPro" id="IPR037034">
    <property type="entry name" value="RNA_pol_Rpb2_2_sf"/>
</dbReference>
<keyword evidence="10" id="KW-0539">Nucleus</keyword>
<feature type="domain" description="DNA-directed RNA polymerase subunit 2 hybrid-binding" evidence="12">
    <location>
        <begin position="947"/>
        <end position="1344"/>
    </location>
</feature>
<keyword evidence="9 11" id="KW-0804">Transcription</keyword>